<organism evidence="1 2">
    <name type="scientific">Bacteroides eggerthii</name>
    <dbReference type="NCBI Taxonomy" id="28111"/>
    <lineage>
        <taxon>Bacteria</taxon>
        <taxon>Pseudomonadati</taxon>
        <taxon>Bacteroidota</taxon>
        <taxon>Bacteroidia</taxon>
        <taxon>Bacteroidales</taxon>
        <taxon>Bacteroidaceae</taxon>
        <taxon>Bacteroides</taxon>
    </lineage>
</organism>
<dbReference type="NCBIfam" id="NF045477">
    <property type="entry name" value="LPO_1073_dom"/>
    <property type="match status" value="1"/>
</dbReference>
<dbReference type="EMBL" id="JAUDCF010000006">
    <property type="protein sequence ID" value="MDM8145191.1"/>
    <property type="molecule type" value="Genomic_DNA"/>
</dbReference>
<dbReference type="InterPro" id="IPR053773">
    <property type="entry name" value="Vpar_1526-like"/>
</dbReference>
<protein>
    <submittedName>
        <fullName evidence="1">Uncharacterized protein</fullName>
    </submittedName>
</protein>
<proteinExistence type="predicted"/>
<sequence length="361" mass="41305">MEIQKAGDNSQQIQIQNLTIGIDEKRAREIYDEKYNIAKNSFTEEAIKIANERVKELENRLIPKMEAINDGLKAFADPSFQLLLVEAQKSAAATEREVDYDLLSELLVHRIERGSDRHVRTGVHRAVEIVEDISDEALLALTVVHCVNSFVPTLPDVNQALDILNDLFGKIIYLELPVNHDWIEHLDILDAVRINQFGEFKSIEDIYITKLNGIAVIGIKKDSEEYNRAKAILQENGLNFDSILVENVLNPDFVRIKISNIEEVKNLRIIHSINGENIVIPFSDAQKQAVRSVIELYSKDSNLINEMKRVFMDEWMKRSNLNKLKLWWEGLPSYSFHITSVGKVLAHANAQRCENRLPPLK</sequence>
<accession>A0ABT7U5R9</accession>
<keyword evidence="2" id="KW-1185">Reference proteome</keyword>
<evidence type="ECO:0000313" key="1">
    <source>
        <dbReference type="EMBL" id="MDM8145191.1"/>
    </source>
</evidence>
<evidence type="ECO:0000313" key="2">
    <source>
        <dbReference type="Proteomes" id="UP001228403"/>
    </source>
</evidence>
<dbReference type="Proteomes" id="UP001228403">
    <property type="component" value="Unassembled WGS sequence"/>
</dbReference>
<reference evidence="1 2" key="1">
    <citation type="submission" date="2023-06" db="EMBL/GenBank/DDBJ databases">
        <authorList>
            <person name="Zeman M."/>
            <person name="Kubasova T."/>
            <person name="Jahodarova E."/>
            <person name="Nykrynova M."/>
            <person name="Rychlik I."/>
        </authorList>
    </citation>
    <scope>NUCLEOTIDE SEQUENCE [LARGE SCALE GENOMIC DNA]</scope>
    <source>
        <strain evidence="1 2">ET4</strain>
    </source>
</reference>
<name>A0ABT7U5R9_9BACE</name>
<gene>
    <name evidence="1" type="ORF">QUW02_04490</name>
</gene>
<reference evidence="2" key="2">
    <citation type="submission" date="2023-07" db="EMBL/GenBank/DDBJ databases">
        <title>Identification and characterization of horizontal gene transfer across gut microbiota members of farm animals based on homology search.</title>
        <authorList>
            <person name="Schwarzerova J."/>
            <person name="Nykrynova M."/>
            <person name="Jureckova K."/>
            <person name="Cejkova D."/>
            <person name="Rychlik I."/>
        </authorList>
    </citation>
    <scope>NUCLEOTIDE SEQUENCE [LARGE SCALE GENOMIC DNA]</scope>
    <source>
        <strain evidence="2">ET4</strain>
    </source>
</reference>
<comment type="caution">
    <text evidence="1">The sequence shown here is derived from an EMBL/GenBank/DDBJ whole genome shotgun (WGS) entry which is preliminary data.</text>
</comment>